<dbReference type="EMBL" id="CM002928">
    <property type="protein sequence ID" value="KGN44133.1"/>
    <property type="molecule type" value="Genomic_DNA"/>
</dbReference>
<evidence type="ECO:0000313" key="2">
    <source>
        <dbReference type="Proteomes" id="UP000029981"/>
    </source>
</evidence>
<reference evidence="1 2" key="1">
    <citation type="journal article" date="2009" name="Nat. Genet.">
        <title>The genome of the cucumber, Cucumis sativus L.</title>
        <authorList>
            <person name="Huang S."/>
            <person name="Li R."/>
            <person name="Zhang Z."/>
            <person name="Li L."/>
            <person name="Gu X."/>
            <person name="Fan W."/>
            <person name="Lucas W.J."/>
            <person name="Wang X."/>
            <person name="Xie B."/>
            <person name="Ni P."/>
            <person name="Ren Y."/>
            <person name="Zhu H."/>
            <person name="Li J."/>
            <person name="Lin K."/>
            <person name="Jin W."/>
            <person name="Fei Z."/>
            <person name="Li G."/>
            <person name="Staub J."/>
            <person name="Kilian A."/>
            <person name="van der Vossen E.A."/>
            <person name="Wu Y."/>
            <person name="Guo J."/>
            <person name="He J."/>
            <person name="Jia Z."/>
            <person name="Ren Y."/>
            <person name="Tian G."/>
            <person name="Lu Y."/>
            <person name="Ruan J."/>
            <person name="Qian W."/>
            <person name="Wang M."/>
            <person name="Huang Q."/>
            <person name="Li B."/>
            <person name="Xuan Z."/>
            <person name="Cao J."/>
            <person name="Asan"/>
            <person name="Wu Z."/>
            <person name="Zhang J."/>
            <person name="Cai Q."/>
            <person name="Bai Y."/>
            <person name="Zhao B."/>
            <person name="Han Y."/>
            <person name="Li Y."/>
            <person name="Li X."/>
            <person name="Wang S."/>
            <person name="Shi Q."/>
            <person name="Liu S."/>
            <person name="Cho W.K."/>
            <person name="Kim J.Y."/>
            <person name="Xu Y."/>
            <person name="Heller-Uszynska K."/>
            <person name="Miao H."/>
            <person name="Cheng Z."/>
            <person name="Zhang S."/>
            <person name="Wu J."/>
            <person name="Yang Y."/>
            <person name="Kang H."/>
            <person name="Li M."/>
            <person name="Liang H."/>
            <person name="Ren X."/>
            <person name="Shi Z."/>
            <person name="Wen M."/>
            <person name="Jian M."/>
            <person name="Yang H."/>
            <person name="Zhang G."/>
            <person name="Yang Z."/>
            <person name="Chen R."/>
            <person name="Liu S."/>
            <person name="Li J."/>
            <person name="Ma L."/>
            <person name="Liu H."/>
            <person name="Zhou Y."/>
            <person name="Zhao J."/>
            <person name="Fang X."/>
            <person name="Li G."/>
            <person name="Fang L."/>
            <person name="Li Y."/>
            <person name="Liu D."/>
            <person name="Zheng H."/>
            <person name="Zhang Y."/>
            <person name="Qin N."/>
            <person name="Li Z."/>
            <person name="Yang G."/>
            <person name="Yang S."/>
            <person name="Bolund L."/>
            <person name="Kristiansen K."/>
            <person name="Zheng H."/>
            <person name="Li S."/>
            <person name="Zhang X."/>
            <person name="Yang H."/>
            <person name="Wang J."/>
            <person name="Sun R."/>
            <person name="Zhang B."/>
            <person name="Jiang S."/>
            <person name="Wang J."/>
            <person name="Du Y."/>
            <person name="Li S."/>
        </authorList>
    </citation>
    <scope>NUCLEOTIDE SEQUENCE [LARGE SCALE GENOMIC DNA]</scope>
    <source>
        <strain evidence="2">cv. 9930</strain>
    </source>
</reference>
<dbReference type="Proteomes" id="UP000029981">
    <property type="component" value="Chromosome 7"/>
</dbReference>
<name>A0A0A0K3Q2_CUCSA</name>
<dbReference type="Gramene" id="KGN44133">
    <property type="protein sequence ID" value="KGN44133"/>
    <property type="gene ID" value="Csa_7G201850"/>
</dbReference>
<accession>A0A0A0K3Q2</accession>
<gene>
    <name evidence="1" type="ORF">Csa_7G201850</name>
</gene>
<keyword evidence="2" id="KW-1185">Reference proteome</keyword>
<reference evidence="1 2" key="4">
    <citation type="journal article" date="2011" name="BMC Genomics">
        <title>RNA-Seq improves annotation of protein-coding genes in the cucumber genome.</title>
        <authorList>
            <person name="Li Z."/>
            <person name="Zhang Z."/>
            <person name="Yan P."/>
            <person name="Huang S."/>
            <person name="Fei Z."/>
            <person name="Lin K."/>
        </authorList>
    </citation>
    <scope>NUCLEOTIDE SEQUENCE [LARGE SCALE GENOMIC DNA]</scope>
    <source>
        <strain evidence="2">cv. 9930</strain>
    </source>
</reference>
<protein>
    <submittedName>
        <fullName evidence="1">Uncharacterized protein</fullName>
    </submittedName>
</protein>
<dbReference type="AlphaFoldDB" id="A0A0A0K3Q2"/>
<reference evidence="1 2" key="3">
    <citation type="journal article" date="2010" name="BMC Genomics">
        <title>Transcriptome sequencing and comparative analysis of cucumber flowers with different sex types.</title>
        <authorList>
            <person name="Guo S."/>
            <person name="Zheng Y."/>
            <person name="Joung J.G."/>
            <person name="Liu S."/>
            <person name="Zhang Z."/>
            <person name="Crasta O.R."/>
            <person name="Sobral B.W."/>
            <person name="Xu Y."/>
            <person name="Huang S."/>
            <person name="Fei Z."/>
        </authorList>
    </citation>
    <scope>NUCLEOTIDE SEQUENCE [LARGE SCALE GENOMIC DNA]</scope>
    <source>
        <strain evidence="2">cv. 9930</strain>
    </source>
</reference>
<proteinExistence type="predicted"/>
<organism evidence="1 2">
    <name type="scientific">Cucumis sativus</name>
    <name type="common">Cucumber</name>
    <dbReference type="NCBI Taxonomy" id="3659"/>
    <lineage>
        <taxon>Eukaryota</taxon>
        <taxon>Viridiplantae</taxon>
        <taxon>Streptophyta</taxon>
        <taxon>Embryophyta</taxon>
        <taxon>Tracheophyta</taxon>
        <taxon>Spermatophyta</taxon>
        <taxon>Magnoliopsida</taxon>
        <taxon>eudicotyledons</taxon>
        <taxon>Gunneridae</taxon>
        <taxon>Pentapetalae</taxon>
        <taxon>rosids</taxon>
        <taxon>fabids</taxon>
        <taxon>Cucurbitales</taxon>
        <taxon>Cucurbitaceae</taxon>
        <taxon>Benincaseae</taxon>
        <taxon>Cucumis</taxon>
    </lineage>
</organism>
<evidence type="ECO:0000313" key="1">
    <source>
        <dbReference type="EMBL" id="KGN44133.1"/>
    </source>
</evidence>
<sequence length="132" mass="14714">MLTNTNHVGDLCDGSSKPSYCPTANSCHRSPRHSTFSLFSLPQFHRPPTPRPCIWFDPHPDPIGSGSALVILEVAGSNCIVTGQICICQITWSQVCLHLVTYSYILLLLLHCFNDFELPVHELCIVATTYER</sequence>
<reference evidence="1 2" key="2">
    <citation type="journal article" date="2009" name="PLoS ONE">
        <title>An integrated genetic and cytogenetic map of the cucumber genome.</title>
        <authorList>
            <person name="Ren Y."/>
            <person name="Zhang Z."/>
            <person name="Liu J."/>
            <person name="Staub J.E."/>
            <person name="Han Y."/>
            <person name="Cheng Z."/>
            <person name="Li X."/>
            <person name="Lu J."/>
            <person name="Miao H."/>
            <person name="Kang H."/>
            <person name="Xie B."/>
            <person name="Gu X."/>
            <person name="Wang X."/>
            <person name="Du Y."/>
            <person name="Jin W."/>
            <person name="Huang S."/>
        </authorList>
    </citation>
    <scope>NUCLEOTIDE SEQUENCE [LARGE SCALE GENOMIC DNA]</scope>
    <source>
        <strain evidence="2">cv. 9930</strain>
    </source>
</reference>